<protein>
    <submittedName>
        <fullName evidence="10">Putative CRISPR-associated endonuclease Cas1</fullName>
    </submittedName>
</protein>
<dbReference type="GO" id="GO:0016787">
    <property type="term" value="F:hydrolase activity"/>
    <property type="evidence" value="ECO:0007669"/>
    <property type="project" value="UniProtKB-KW"/>
</dbReference>
<dbReference type="Pfam" id="PF01867">
    <property type="entry name" value="Cas_Cas1"/>
    <property type="match status" value="1"/>
</dbReference>
<comment type="subunit">
    <text evidence="9">Homodimer, forms a heterotetramer with a Cas2 homodimer.</text>
</comment>
<proteinExistence type="predicted"/>
<dbReference type="GO" id="GO:0004520">
    <property type="term" value="F:DNA endonuclease activity"/>
    <property type="evidence" value="ECO:0007669"/>
    <property type="project" value="InterPro"/>
</dbReference>
<evidence type="ECO:0000256" key="9">
    <source>
        <dbReference type="ARBA" id="ARBA00038592"/>
    </source>
</evidence>
<name>M6CPZ6_9LEPT</name>
<accession>M6CPZ6</accession>
<dbReference type="PATRIC" id="fig|1218565.3.peg.3524"/>
<dbReference type="InterPro" id="IPR042206">
    <property type="entry name" value="CRISPR-assoc_Cas1_C"/>
</dbReference>
<dbReference type="CDD" id="cd09634">
    <property type="entry name" value="Cas1_I-II-III"/>
    <property type="match status" value="1"/>
</dbReference>
<evidence type="ECO:0000256" key="3">
    <source>
        <dbReference type="ARBA" id="ARBA00022759"/>
    </source>
</evidence>
<keyword evidence="4" id="KW-0378">Hydrolase</keyword>
<dbReference type="GO" id="GO:0051607">
    <property type="term" value="P:defense response to virus"/>
    <property type="evidence" value="ECO:0007669"/>
    <property type="project" value="UniProtKB-KW"/>
</dbReference>
<dbReference type="GO" id="GO:0046872">
    <property type="term" value="F:metal ion binding"/>
    <property type="evidence" value="ECO:0007669"/>
    <property type="project" value="UniProtKB-KW"/>
</dbReference>
<keyword evidence="5" id="KW-0460">Magnesium</keyword>
<keyword evidence="2" id="KW-0479">Metal-binding</keyword>
<dbReference type="PANTHER" id="PTHR34353:SF2">
    <property type="entry name" value="CRISPR-ASSOCIATED ENDONUCLEASE CAS1 1"/>
    <property type="match status" value="1"/>
</dbReference>
<evidence type="ECO:0000256" key="6">
    <source>
        <dbReference type="ARBA" id="ARBA00023118"/>
    </source>
</evidence>
<keyword evidence="1" id="KW-0540">Nuclease</keyword>
<evidence type="ECO:0000256" key="8">
    <source>
        <dbReference type="ARBA" id="ARBA00023211"/>
    </source>
</evidence>
<evidence type="ECO:0000313" key="11">
    <source>
        <dbReference type="Proteomes" id="UP000011988"/>
    </source>
</evidence>
<dbReference type="NCBIfam" id="TIGR03983">
    <property type="entry name" value="cas1_MYXAN"/>
    <property type="match status" value="1"/>
</dbReference>
<dbReference type="InterPro" id="IPR002729">
    <property type="entry name" value="CRISPR-assoc_Cas1"/>
</dbReference>
<organism evidence="10 11">
    <name type="scientific">Leptospira alstonii serovar Sichuan str. 79601</name>
    <dbReference type="NCBI Taxonomy" id="1218565"/>
    <lineage>
        <taxon>Bacteria</taxon>
        <taxon>Pseudomonadati</taxon>
        <taxon>Spirochaetota</taxon>
        <taxon>Spirochaetia</taxon>
        <taxon>Leptospirales</taxon>
        <taxon>Leptospiraceae</taxon>
        <taxon>Leptospira</taxon>
    </lineage>
</organism>
<gene>
    <name evidence="10" type="ORF">LEP1GSC194_2263</name>
</gene>
<evidence type="ECO:0000313" key="10">
    <source>
        <dbReference type="EMBL" id="EMJ92596.1"/>
    </source>
</evidence>
<evidence type="ECO:0000256" key="5">
    <source>
        <dbReference type="ARBA" id="ARBA00022842"/>
    </source>
</evidence>
<dbReference type="InterPro" id="IPR023844">
    <property type="entry name" value="CRISPR-assoc_Cas1_MYXAN"/>
</dbReference>
<dbReference type="Proteomes" id="UP000011988">
    <property type="component" value="Unassembled WGS sequence"/>
</dbReference>
<dbReference type="InterPro" id="IPR050646">
    <property type="entry name" value="Cas1"/>
</dbReference>
<evidence type="ECO:0000256" key="4">
    <source>
        <dbReference type="ARBA" id="ARBA00022801"/>
    </source>
</evidence>
<dbReference type="GO" id="GO:0003677">
    <property type="term" value="F:DNA binding"/>
    <property type="evidence" value="ECO:0007669"/>
    <property type="project" value="UniProtKB-KW"/>
</dbReference>
<sequence length="236" mass="26700">MNLAKKLVSAKCESQLRYLLRATRGKDETRNETEGYLGTIRTGLKNIELADSAGQLLGIEGSSARAYFAGLPTLIKNSDSSLVPNGRSKRPPKDPFNAALSFLYSLLYKSVRQAIISVGLEPSFGFYHTPRSSAEPLVLDLMELFRVSVCDILLVGSINRKSWIDEDFEITKHKVWLSESGRKKATQLYESRLDDTWKHPVVNYSLSYYRMIELETRLLEKEWSGEAGIFAQARLR</sequence>
<keyword evidence="6" id="KW-0051">Antiviral defense</keyword>
<keyword evidence="3 10" id="KW-0255">Endonuclease</keyword>
<evidence type="ECO:0000256" key="7">
    <source>
        <dbReference type="ARBA" id="ARBA00023125"/>
    </source>
</evidence>
<keyword evidence="7" id="KW-0238">DNA-binding</keyword>
<dbReference type="PANTHER" id="PTHR34353">
    <property type="entry name" value="CRISPR-ASSOCIATED ENDONUCLEASE CAS1 1"/>
    <property type="match status" value="1"/>
</dbReference>
<keyword evidence="8" id="KW-0464">Manganese</keyword>
<reference evidence="10 11" key="1">
    <citation type="submission" date="2013-01" db="EMBL/GenBank/DDBJ databases">
        <authorList>
            <person name="Harkins D.M."/>
            <person name="Durkin A.S."/>
            <person name="Brinkac L.M."/>
            <person name="Haft D.H."/>
            <person name="Selengut J.D."/>
            <person name="Sanka R."/>
            <person name="DePew J."/>
            <person name="Purushe J."/>
            <person name="Galloway R.L."/>
            <person name="Vinetz J.M."/>
            <person name="Sutton G.G."/>
            <person name="Nierman W.C."/>
            <person name="Fouts D.E."/>
        </authorList>
    </citation>
    <scope>NUCLEOTIDE SEQUENCE [LARGE SCALE GENOMIC DNA]</scope>
    <source>
        <strain evidence="10 11">79601</strain>
    </source>
</reference>
<evidence type="ECO:0000256" key="2">
    <source>
        <dbReference type="ARBA" id="ARBA00022723"/>
    </source>
</evidence>
<dbReference type="Gene3D" id="1.20.120.920">
    <property type="entry name" value="CRISPR-associated endonuclease Cas1, C-terminal domain"/>
    <property type="match status" value="1"/>
</dbReference>
<evidence type="ECO:0000256" key="1">
    <source>
        <dbReference type="ARBA" id="ARBA00022722"/>
    </source>
</evidence>
<comment type="caution">
    <text evidence="10">The sequence shown here is derived from an EMBL/GenBank/DDBJ whole genome shotgun (WGS) entry which is preliminary data.</text>
</comment>
<dbReference type="AlphaFoldDB" id="M6CPZ6"/>
<dbReference type="EMBL" id="ANIK01000082">
    <property type="protein sequence ID" value="EMJ92596.1"/>
    <property type="molecule type" value="Genomic_DNA"/>
</dbReference>
<dbReference type="GO" id="GO:0043571">
    <property type="term" value="P:maintenance of CRISPR repeat elements"/>
    <property type="evidence" value="ECO:0007669"/>
    <property type="project" value="InterPro"/>
</dbReference>
<dbReference type="NCBIfam" id="TIGR00287">
    <property type="entry name" value="cas1"/>
    <property type="match status" value="1"/>
</dbReference>